<dbReference type="AlphaFoldDB" id="A0A8H6YSN8"/>
<evidence type="ECO:0000313" key="2">
    <source>
        <dbReference type="EMBL" id="KAF7364472.1"/>
    </source>
</evidence>
<dbReference type="EMBL" id="JACAZH010000007">
    <property type="protein sequence ID" value="KAF7364472.1"/>
    <property type="molecule type" value="Genomic_DNA"/>
</dbReference>
<feature type="region of interest" description="Disordered" evidence="1">
    <location>
        <begin position="171"/>
        <end position="191"/>
    </location>
</feature>
<comment type="caution">
    <text evidence="2">The sequence shown here is derived from an EMBL/GenBank/DDBJ whole genome shotgun (WGS) entry which is preliminary data.</text>
</comment>
<evidence type="ECO:0000313" key="3">
    <source>
        <dbReference type="Proteomes" id="UP000623467"/>
    </source>
</evidence>
<sequence length="225" mass="24450">MQEETPRLVSKGRLPRAKADSGTSESKLGLFDSSCTCFPLEKNAFGFAPGRYSGGTARESDSTNTITKTRILSVLHLAARLAPRPASVRLRLRLPGLSYILLLPLDARPTPPIPKTPQKHLPRLPLCPAIHLKTCTAGSILFRYHCLSPLGIRCDATTLLLGSLDPPSPSKSAPALYHGSPTPPRAHVSSLSHPHHSHSCIFVRCSSVGLIRPRFWMSPGNVTDW</sequence>
<reference evidence="2" key="1">
    <citation type="submission" date="2020-05" db="EMBL/GenBank/DDBJ databases">
        <title>Mycena genomes resolve the evolution of fungal bioluminescence.</title>
        <authorList>
            <person name="Tsai I.J."/>
        </authorList>
    </citation>
    <scope>NUCLEOTIDE SEQUENCE</scope>
    <source>
        <strain evidence="2">160909Yilan</strain>
    </source>
</reference>
<keyword evidence="3" id="KW-1185">Reference proteome</keyword>
<feature type="region of interest" description="Disordered" evidence="1">
    <location>
        <begin position="1"/>
        <end position="27"/>
    </location>
</feature>
<dbReference type="Proteomes" id="UP000623467">
    <property type="component" value="Unassembled WGS sequence"/>
</dbReference>
<organism evidence="2 3">
    <name type="scientific">Mycena sanguinolenta</name>
    <dbReference type="NCBI Taxonomy" id="230812"/>
    <lineage>
        <taxon>Eukaryota</taxon>
        <taxon>Fungi</taxon>
        <taxon>Dikarya</taxon>
        <taxon>Basidiomycota</taxon>
        <taxon>Agaricomycotina</taxon>
        <taxon>Agaricomycetes</taxon>
        <taxon>Agaricomycetidae</taxon>
        <taxon>Agaricales</taxon>
        <taxon>Marasmiineae</taxon>
        <taxon>Mycenaceae</taxon>
        <taxon>Mycena</taxon>
    </lineage>
</organism>
<evidence type="ECO:0000256" key="1">
    <source>
        <dbReference type="SAM" id="MobiDB-lite"/>
    </source>
</evidence>
<name>A0A8H6YSN8_9AGAR</name>
<proteinExistence type="predicted"/>
<protein>
    <submittedName>
        <fullName evidence="2">Uncharacterized protein</fullName>
    </submittedName>
</protein>
<gene>
    <name evidence="2" type="ORF">MSAN_01108600</name>
</gene>
<accession>A0A8H6YSN8</accession>